<dbReference type="InterPro" id="IPR050250">
    <property type="entry name" value="Macrolide_Exporter_MacB"/>
</dbReference>
<dbReference type="Pfam" id="PF02687">
    <property type="entry name" value="FtsX"/>
    <property type="match status" value="1"/>
</dbReference>
<feature type="domain" description="ABC3 transporter permease C-terminal" evidence="7">
    <location>
        <begin position="314"/>
        <end position="465"/>
    </location>
</feature>
<keyword evidence="5 6" id="KW-0472">Membrane</keyword>
<keyword evidence="3 6" id="KW-0812">Transmembrane</keyword>
<keyword evidence="4 6" id="KW-1133">Transmembrane helix</keyword>
<keyword evidence="9" id="KW-1185">Reference proteome</keyword>
<dbReference type="InterPro" id="IPR003838">
    <property type="entry name" value="ABC3_permease_C"/>
</dbReference>
<gene>
    <name evidence="8" type="ORF">C7383_101475</name>
</gene>
<dbReference type="PANTHER" id="PTHR30572">
    <property type="entry name" value="MEMBRANE COMPONENT OF TRANSPORTER-RELATED"/>
    <property type="match status" value="1"/>
</dbReference>
<dbReference type="GO" id="GO:0005886">
    <property type="term" value="C:plasma membrane"/>
    <property type="evidence" value="ECO:0007669"/>
    <property type="project" value="UniProtKB-SubCell"/>
</dbReference>
<evidence type="ECO:0000259" key="7">
    <source>
        <dbReference type="Pfam" id="PF02687"/>
    </source>
</evidence>
<feature type="transmembrane region" description="Helical" evidence="6">
    <location>
        <begin position="363"/>
        <end position="382"/>
    </location>
</feature>
<protein>
    <submittedName>
        <fullName evidence="8">MacB-like protein</fullName>
    </submittedName>
</protein>
<evidence type="ECO:0000313" key="9">
    <source>
        <dbReference type="Proteomes" id="UP000245412"/>
    </source>
</evidence>
<reference evidence="8 9" key="1">
    <citation type="submission" date="2018-05" db="EMBL/GenBank/DDBJ databases">
        <authorList>
            <person name="Goeker M."/>
            <person name="Huntemann M."/>
            <person name="Clum A."/>
            <person name="Pillay M."/>
            <person name="Palaniappan K."/>
            <person name="Varghese N."/>
            <person name="Mikhailova N."/>
            <person name="Stamatis D."/>
            <person name="Reddy T."/>
            <person name="Daum C."/>
            <person name="Shapiro N."/>
            <person name="Ivanova N."/>
            <person name="Kyrpides N."/>
            <person name="Woyke T."/>
        </authorList>
    </citation>
    <scope>NUCLEOTIDE SEQUENCE [LARGE SCALE GENOMIC DNA]</scope>
    <source>
        <strain evidence="8 9">DSM 26524</strain>
    </source>
</reference>
<evidence type="ECO:0000256" key="2">
    <source>
        <dbReference type="ARBA" id="ARBA00022475"/>
    </source>
</evidence>
<dbReference type="EMBL" id="QGGY01000001">
    <property type="protein sequence ID" value="PWJ79098.1"/>
    <property type="molecule type" value="Genomic_DNA"/>
</dbReference>
<evidence type="ECO:0000313" key="8">
    <source>
        <dbReference type="EMBL" id="PWJ79098.1"/>
    </source>
</evidence>
<dbReference type="Proteomes" id="UP000245412">
    <property type="component" value="Unassembled WGS sequence"/>
</dbReference>
<dbReference type="PANTHER" id="PTHR30572:SF9">
    <property type="entry name" value="ABC TRANSPORTER PERMEASE PROTEIN"/>
    <property type="match status" value="1"/>
</dbReference>
<comment type="subcellular location">
    <subcellularLocation>
        <location evidence="1">Cell membrane</location>
        <topology evidence="1">Multi-pass membrane protein</topology>
    </subcellularLocation>
</comment>
<feature type="transmembrane region" description="Helical" evidence="6">
    <location>
        <begin position="20"/>
        <end position="39"/>
    </location>
</feature>
<dbReference type="GO" id="GO:0022857">
    <property type="term" value="F:transmembrane transporter activity"/>
    <property type="evidence" value="ECO:0007669"/>
    <property type="project" value="TreeGrafter"/>
</dbReference>
<evidence type="ECO:0000256" key="4">
    <source>
        <dbReference type="ARBA" id="ARBA00022989"/>
    </source>
</evidence>
<comment type="caution">
    <text evidence="8">The sequence shown here is derived from an EMBL/GenBank/DDBJ whole genome shotgun (WGS) entry which is preliminary data.</text>
</comment>
<accession>A0AB73TAR9</accession>
<evidence type="ECO:0000256" key="1">
    <source>
        <dbReference type="ARBA" id="ARBA00004651"/>
    </source>
</evidence>
<proteinExistence type="predicted"/>
<name>A0AB73TAR9_9FIRM</name>
<sequence length="476" mass="51359">MGVLKRAWLYITRKRGKTLLLMGILLVIGVFILSALTIGRTAESSRRSILEAIGGKFTITIGNGRDNPYNVQEEIGEGRYAITNIGPRLTQENIDEVMSLGDIRRYNAGMPTDAVVPDLELVEGSLPPTEGFGHLIRGYAVSGSESSDYFVSGMLSLAEGRHIVPGDTESVLISNEFAEKNNLKLGDTMYFEISDEAAAFSGIQAGIRTPVKIIGIFSRVKDAVADAGAMSQPINLAENLYFTDMSTHASMYGQTGDFYQATFYAADPGQIRQIAERVRSLDTLDWKQFEVVIDTEEYDNAIKPVESLNSAVGMMLLISIIVSVVILSLVLTLWVRGRVHEAGVFIAAGIGKTAVFRQFMTEALLIAAAAFCLSYLIGNAAAKKAGDTLMNTAWESQDGQASGEGGSAVSAGAAVVGDTEEISSFYKLPQELDMSVQPVDFIQMCVVVTLVILLSVFLASLQILCLSPKKILSLMS</sequence>
<organism evidence="8 9">
    <name type="scientific">Murimonas intestini</name>
    <dbReference type="NCBI Taxonomy" id="1337051"/>
    <lineage>
        <taxon>Bacteria</taxon>
        <taxon>Bacillati</taxon>
        <taxon>Bacillota</taxon>
        <taxon>Clostridia</taxon>
        <taxon>Lachnospirales</taxon>
        <taxon>Lachnospiraceae</taxon>
        <taxon>Murimonas</taxon>
    </lineage>
</organism>
<keyword evidence="2" id="KW-1003">Cell membrane</keyword>
<feature type="transmembrane region" description="Helical" evidence="6">
    <location>
        <begin position="441"/>
        <end position="466"/>
    </location>
</feature>
<dbReference type="AlphaFoldDB" id="A0AB73TAR9"/>
<evidence type="ECO:0000256" key="6">
    <source>
        <dbReference type="SAM" id="Phobius"/>
    </source>
</evidence>
<evidence type="ECO:0000256" key="3">
    <source>
        <dbReference type="ARBA" id="ARBA00022692"/>
    </source>
</evidence>
<dbReference type="RefSeq" id="WP_257497392.1">
    <property type="nucleotide sequence ID" value="NZ_JANKBI010000001.1"/>
</dbReference>
<feature type="transmembrane region" description="Helical" evidence="6">
    <location>
        <begin position="312"/>
        <end position="335"/>
    </location>
</feature>
<evidence type="ECO:0000256" key="5">
    <source>
        <dbReference type="ARBA" id="ARBA00023136"/>
    </source>
</evidence>